<feature type="compositionally biased region" description="Basic and acidic residues" evidence="1">
    <location>
        <begin position="139"/>
        <end position="150"/>
    </location>
</feature>
<proteinExistence type="predicted"/>
<gene>
    <name evidence="2" type="ORF">B6N23_00520</name>
</gene>
<dbReference type="Pfam" id="PF11748">
    <property type="entry name" value="DUF3306"/>
    <property type="match status" value="1"/>
</dbReference>
<feature type="compositionally biased region" description="Low complexity" evidence="1">
    <location>
        <begin position="16"/>
        <end position="35"/>
    </location>
</feature>
<evidence type="ECO:0000313" key="2">
    <source>
        <dbReference type="EMBL" id="WLI73467.1"/>
    </source>
</evidence>
<evidence type="ECO:0000313" key="3">
    <source>
        <dbReference type="Proteomes" id="UP001235344"/>
    </source>
</evidence>
<keyword evidence="3" id="KW-1185">Reference proteome</keyword>
<accession>A0ABY9H5P8</accession>
<feature type="region of interest" description="Disordered" evidence="1">
    <location>
        <begin position="125"/>
        <end position="177"/>
    </location>
</feature>
<evidence type="ECO:0000256" key="1">
    <source>
        <dbReference type="SAM" id="MobiDB-lite"/>
    </source>
</evidence>
<dbReference type="EMBL" id="CP131913">
    <property type="protein sequence ID" value="WLI73467.1"/>
    <property type="molecule type" value="Genomic_DNA"/>
</dbReference>
<dbReference type="RefSeq" id="WP_110068728.1">
    <property type="nucleotide sequence ID" value="NZ_CP130143.1"/>
</dbReference>
<name>A0ABY9H5P8_9GAMM</name>
<organism evidence="2 3">
    <name type="scientific">Halomonas alkalicola</name>
    <dbReference type="NCBI Taxonomy" id="1930622"/>
    <lineage>
        <taxon>Bacteria</taxon>
        <taxon>Pseudomonadati</taxon>
        <taxon>Pseudomonadota</taxon>
        <taxon>Gammaproteobacteria</taxon>
        <taxon>Oceanospirillales</taxon>
        <taxon>Halomonadaceae</taxon>
        <taxon>Halomonas</taxon>
    </lineage>
</organism>
<sequence length="177" mass="19732">MNRLERWSRRKRGLEAEPAASAEAVPPPHEAAAASDEPDAPPPLLDDTLPDPESLPPGSEVSRYLQEGVSQALRRRALRRLWQADHYQVRDGLDDYDGDYSQLEPMTREVAERLRHWSRRVNEALEPEEAIEEAAPDEEQARVADDEAHPPVEPAPDAAPVGRDQGGIGHISDSRQD</sequence>
<feature type="region of interest" description="Disordered" evidence="1">
    <location>
        <begin position="1"/>
        <end position="63"/>
    </location>
</feature>
<feature type="compositionally biased region" description="Acidic residues" evidence="1">
    <location>
        <begin position="125"/>
        <end position="138"/>
    </location>
</feature>
<reference evidence="2 3" key="1">
    <citation type="submission" date="2023-08" db="EMBL/GenBank/DDBJ databases">
        <title>Transcriptome Analysis of Halomonas alkalicola CICC 11012s to Identify the Genes Involved in Alkaline Tolerances.</title>
        <authorList>
            <person name="Zhai L."/>
        </authorList>
    </citation>
    <scope>NUCLEOTIDE SEQUENCE [LARGE SCALE GENOMIC DNA]</scope>
    <source>
        <strain evidence="2 3">CICC 11012s</strain>
    </source>
</reference>
<protein>
    <submittedName>
        <fullName evidence="2">DUF3306 domain-containing protein</fullName>
    </submittedName>
</protein>
<dbReference type="Proteomes" id="UP001235344">
    <property type="component" value="Chromosome"/>
</dbReference>
<dbReference type="InterPro" id="IPR021735">
    <property type="entry name" value="DUF3306"/>
</dbReference>